<keyword evidence="10" id="KW-1185">Reference proteome</keyword>
<evidence type="ECO:0000256" key="6">
    <source>
        <dbReference type="ARBA" id="ARBA00023274"/>
    </source>
</evidence>
<evidence type="ECO:0000256" key="3">
    <source>
        <dbReference type="ARBA" id="ARBA00022946"/>
    </source>
</evidence>
<evidence type="ECO:0000256" key="5">
    <source>
        <dbReference type="ARBA" id="ARBA00023128"/>
    </source>
</evidence>
<evidence type="ECO:0000256" key="8">
    <source>
        <dbReference type="SAM" id="MobiDB-lite"/>
    </source>
</evidence>
<name>A0A8J4Q306_9ROSI</name>
<feature type="region of interest" description="Disordered" evidence="8">
    <location>
        <begin position="90"/>
        <end position="109"/>
    </location>
</feature>
<comment type="similarity">
    <text evidence="2">Belongs to the mitochondrion-specific ribosomal protein mS29 family.</text>
</comment>
<evidence type="ECO:0000313" key="10">
    <source>
        <dbReference type="Proteomes" id="UP000737018"/>
    </source>
</evidence>
<keyword evidence="4" id="KW-0689">Ribosomal protein</keyword>
<keyword evidence="5" id="KW-0496">Mitochondrion</keyword>
<organism evidence="9 10">
    <name type="scientific">Castanea mollissima</name>
    <name type="common">Chinese chestnut</name>
    <dbReference type="NCBI Taxonomy" id="60419"/>
    <lineage>
        <taxon>Eukaryota</taxon>
        <taxon>Viridiplantae</taxon>
        <taxon>Streptophyta</taxon>
        <taxon>Embryophyta</taxon>
        <taxon>Tracheophyta</taxon>
        <taxon>Spermatophyta</taxon>
        <taxon>Magnoliopsida</taxon>
        <taxon>eudicotyledons</taxon>
        <taxon>Gunneridae</taxon>
        <taxon>Pentapetalae</taxon>
        <taxon>rosids</taxon>
        <taxon>fabids</taxon>
        <taxon>Fagales</taxon>
        <taxon>Fagaceae</taxon>
        <taxon>Castanea</taxon>
    </lineage>
</organism>
<evidence type="ECO:0000256" key="1">
    <source>
        <dbReference type="ARBA" id="ARBA00004173"/>
    </source>
</evidence>
<protein>
    <recommendedName>
        <fullName evidence="7">Small ribosomal subunit protein mS29</fullName>
    </recommendedName>
</protein>
<evidence type="ECO:0000256" key="4">
    <source>
        <dbReference type="ARBA" id="ARBA00022980"/>
    </source>
</evidence>
<gene>
    <name evidence="9" type="ORF">CMV_030648</name>
</gene>
<dbReference type="InterPro" id="IPR019368">
    <property type="entry name" value="Ribosomal_mS29"/>
</dbReference>
<proteinExistence type="inferred from homology"/>
<comment type="caution">
    <text evidence="9">The sequence shown here is derived from an EMBL/GenBank/DDBJ whole genome shotgun (WGS) entry which is preliminary data.</text>
</comment>
<accession>A0A8J4Q306</accession>
<reference evidence="9" key="1">
    <citation type="submission" date="2020-03" db="EMBL/GenBank/DDBJ databases">
        <title>Castanea mollissima Vanexum genome sequencing.</title>
        <authorList>
            <person name="Staton M."/>
        </authorList>
    </citation>
    <scope>NUCLEOTIDE SEQUENCE</scope>
    <source>
        <tissue evidence="9">Leaf</tissue>
    </source>
</reference>
<comment type="subcellular location">
    <subcellularLocation>
        <location evidence="1">Mitochondrion</location>
    </subcellularLocation>
</comment>
<evidence type="ECO:0000256" key="2">
    <source>
        <dbReference type="ARBA" id="ARBA00009863"/>
    </source>
</evidence>
<dbReference type="PANTHER" id="PTHR12810:SF0">
    <property type="entry name" value="SMALL RIBOSOMAL SUBUNIT PROTEIN MS29"/>
    <property type="match status" value="1"/>
</dbReference>
<dbReference type="AlphaFoldDB" id="A0A8J4Q306"/>
<keyword evidence="6" id="KW-0687">Ribonucleoprotein</keyword>
<evidence type="ECO:0000256" key="7">
    <source>
        <dbReference type="ARBA" id="ARBA00035140"/>
    </source>
</evidence>
<dbReference type="EMBL" id="JRKL02013441">
    <property type="protein sequence ID" value="KAF3942723.1"/>
    <property type="molecule type" value="Genomic_DNA"/>
</dbReference>
<dbReference type="Proteomes" id="UP000737018">
    <property type="component" value="Unassembled WGS sequence"/>
</dbReference>
<keyword evidence="3" id="KW-0809">Transit peptide</keyword>
<dbReference type="OrthoDB" id="274828at2759"/>
<evidence type="ECO:0000313" key="9">
    <source>
        <dbReference type="EMBL" id="KAF3942723.1"/>
    </source>
</evidence>
<dbReference type="GO" id="GO:0003735">
    <property type="term" value="F:structural constituent of ribosome"/>
    <property type="evidence" value="ECO:0007669"/>
    <property type="project" value="TreeGrafter"/>
</dbReference>
<dbReference type="GO" id="GO:0005763">
    <property type="term" value="C:mitochondrial small ribosomal subunit"/>
    <property type="evidence" value="ECO:0007669"/>
    <property type="project" value="TreeGrafter"/>
</dbReference>
<feature type="compositionally biased region" description="Polar residues" evidence="8">
    <location>
        <begin position="95"/>
        <end position="107"/>
    </location>
</feature>
<dbReference type="PANTHER" id="PTHR12810">
    <property type="entry name" value="MITOCHONDRIAL 28S RIBOSOMAL PROTEIN S29"/>
    <property type="match status" value="1"/>
</dbReference>
<sequence length="121" mass="13804">IKHTHAAVGVVVCLWKELSLVKNIPVLIAIDQYNSWFTFSEYEEAVKVHSQRPVHARELTMHQRCYLPIFEESPHTTENMSATAIHGGKEGKICNEQNGQGPQNTTDPARPMLKVYRLYND</sequence>
<dbReference type="Pfam" id="PF10236">
    <property type="entry name" value="DAP3"/>
    <property type="match status" value="1"/>
</dbReference>
<feature type="non-terminal residue" evidence="9">
    <location>
        <position position="1"/>
    </location>
</feature>